<reference evidence="6 7" key="1">
    <citation type="journal article" date="2018" name="BMC Genomics">
        <title>Genomic comparison of Trypanosoma conorhini and Trypanosoma rangeli to Trypanosoma cruzi strains of high and low virulence.</title>
        <authorList>
            <person name="Bradwell K.R."/>
            <person name="Koparde V.N."/>
            <person name="Matveyev A.V."/>
            <person name="Serrano M.G."/>
            <person name="Alves J.M."/>
            <person name="Parikh H."/>
            <person name="Huang B."/>
            <person name="Lee V."/>
            <person name="Espinosa-Alvarez O."/>
            <person name="Ortiz P.A."/>
            <person name="Costa-Martins A.G."/>
            <person name="Teixeira M.M."/>
            <person name="Buck G.A."/>
        </authorList>
    </citation>
    <scope>NUCLEOTIDE SEQUENCE [LARGE SCALE GENOMIC DNA]</scope>
    <source>
        <strain evidence="6 7">AM80</strain>
    </source>
</reference>
<evidence type="ECO:0000313" key="6">
    <source>
        <dbReference type="EMBL" id="RNF09190.1"/>
    </source>
</evidence>
<comment type="caution">
    <text evidence="6">The sequence shown here is derived from an EMBL/GenBank/DDBJ whole genome shotgun (WGS) entry which is preliminary data.</text>
</comment>
<dbReference type="PANTHER" id="PTHR38483">
    <property type="entry name" value="CHROMOSOME 1, WHOLE GENOME SHOTGUN SEQUENCE"/>
    <property type="match status" value="1"/>
</dbReference>
<keyword evidence="2 5" id="KW-0812">Transmembrane</keyword>
<accession>A0A422NUQ5</accession>
<proteinExistence type="predicted"/>
<evidence type="ECO:0000313" key="7">
    <source>
        <dbReference type="Proteomes" id="UP000283634"/>
    </source>
</evidence>
<dbReference type="InterPro" id="IPR027359">
    <property type="entry name" value="Volt_channel_dom_sf"/>
</dbReference>
<name>A0A422NUQ5_TRYRA</name>
<evidence type="ECO:0000256" key="3">
    <source>
        <dbReference type="ARBA" id="ARBA00022989"/>
    </source>
</evidence>
<dbReference type="GeneID" id="40326268"/>
<dbReference type="OrthoDB" id="429183at2759"/>
<dbReference type="PANTHER" id="PTHR38483:SF1">
    <property type="entry name" value="ION TRANSPORT DOMAIN-CONTAINING PROTEIN"/>
    <property type="match status" value="1"/>
</dbReference>
<dbReference type="RefSeq" id="XP_029240824.1">
    <property type="nucleotide sequence ID" value="XM_029379341.1"/>
</dbReference>
<evidence type="ECO:0000256" key="5">
    <source>
        <dbReference type="SAM" id="Phobius"/>
    </source>
</evidence>
<sequence length="180" mass="20248">MPRETAWPALQVGISLRMPLRERLKNFYFFLFGANFNRCIMAASLVLLGLSFVSPAVVSTLWYHTMEGVLTFLFAGEITLRLAVMRSNFWESAYNISEVVACVLCITIFFILHLSRQQSSRAEHQALIVLRYLGQLLRMIGVVAADTMTSTSGESSIHLFAASTPKLSSTDSRELYRDVL</sequence>
<evidence type="ECO:0000256" key="2">
    <source>
        <dbReference type="ARBA" id="ARBA00022692"/>
    </source>
</evidence>
<dbReference type="AlphaFoldDB" id="A0A422NUQ5"/>
<keyword evidence="3 5" id="KW-1133">Transmembrane helix</keyword>
<evidence type="ECO:0000256" key="4">
    <source>
        <dbReference type="ARBA" id="ARBA00023136"/>
    </source>
</evidence>
<feature type="transmembrane region" description="Helical" evidence="5">
    <location>
        <begin position="96"/>
        <end position="115"/>
    </location>
</feature>
<feature type="transmembrane region" description="Helical" evidence="5">
    <location>
        <begin position="27"/>
        <end position="50"/>
    </location>
</feature>
<gene>
    <name evidence="6" type="ORF">TraAM80_02335</name>
</gene>
<dbReference type="OMA" id="RLKNFYF"/>
<keyword evidence="4 5" id="KW-0472">Membrane</keyword>
<dbReference type="GO" id="GO:0016020">
    <property type="term" value="C:membrane"/>
    <property type="evidence" value="ECO:0007669"/>
    <property type="project" value="UniProtKB-SubCell"/>
</dbReference>
<feature type="transmembrane region" description="Helical" evidence="5">
    <location>
        <begin position="62"/>
        <end position="84"/>
    </location>
</feature>
<protein>
    <submittedName>
        <fullName evidence="6">Uncharacterized protein</fullName>
    </submittedName>
</protein>
<dbReference type="Proteomes" id="UP000283634">
    <property type="component" value="Unassembled WGS sequence"/>
</dbReference>
<comment type="subcellular location">
    <subcellularLocation>
        <location evidence="1">Membrane</location>
        <topology evidence="1">Multi-pass membrane protein</topology>
    </subcellularLocation>
</comment>
<evidence type="ECO:0000256" key="1">
    <source>
        <dbReference type="ARBA" id="ARBA00004141"/>
    </source>
</evidence>
<keyword evidence="7" id="KW-1185">Reference proteome</keyword>
<dbReference type="Gene3D" id="1.20.120.350">
    <property type="entry name" value="Voltage-gated potassium channels. Chain C"/>
    <property type="match status" value="1"/>
</dbReference>
<dbReference type="EMBL" id="MKGL01000052">
    <property type="protein sequence ID" value="RNF09190.1"/>
    <property type="molecule type" value="Genomic_DNA"/>
</dbReference>
<organism evidence="6 7">
    <name type="scientific">Trypanosoma rangeli</name>
    <dbReference type="NCBI Taxonomy" id="5698"/>
    <lineage>
        <taxon>Eukaryota</taxon>
        <taxon>Discoba</taxon>
        <taxon>Euglenozoa</taxon>
        <taxon>Kinetoplastea</taxon>
        <taxon>Metakinetoplastina</taxon>
        <taxon>Trypanosomatida</taxon>
        <taxon>Trypanosomatidae</taxon>
        <taxon>Trypanosoma</taxon>
        <taxon>Herpetosoma</taxon>
    </lineage>
</organism>